<feature type="binding site" evidence="7">
    <location>
        <position position="136"/>
    </location>
    <ligand>
        <name>Zn(2+)</name>
        <dbReference type="ChEBI" id="CHEBI:29105"/>
        <label>2</label>
    </ligand>
</feature>
<feature type="binding site" evidence="7">
    <location>
        <position position="171"/>
    </location>
    <ligand>
        <name>Zn(2+)</name>
        <dbReference type="ChEBI" id="CHEBI:29105"/>
        <label>2</label>
    </ligand>
</feature>
<comment type="similarity">
    <text evidence="2">Belongs to the peptidase M20 family.</text>
</comment>
<feature type="domain" description="Peptidase M20 dimerisation" evidence="10">
    <location>
        <begin position="256"/>
        <end position="357"/>
    </location>
</feature>
<feature type="binding site" evidence="7">
    <location>
        <position position="235"/>
    </location>
    <ligand>
        <name>Zn(2+)</name>
        <dbReference type="ChEBI" id="CHEBI:29105"/>
        <label>1</label>
    </ligand>
</feature>
<protein>
    <submittedName>
        <fullName evidence="11">Zn-dependent hydrolase</fullName>
    </submittedName>
</protein>
<dbReference type="NCBIfam" id="TIGR01879">
    <property type="entry name" value="hydantase"/>
    <property type="match status" value="1"/>
</dbReference>
<comment type="cofactor">
    <cofactor evidence="7">
        <name>Zn(2+)</name>
        <dbReference type="ChEBI" id="CHEBI:29105"/>
    </cofactor>
    <text evidence="7">Binds 2 Zn(2+) ions per subunit.</text>
</comment>
<keyword evidence="6" id="KW-0464">Manganese</keyword>
<evidence type="ECO:0000256" key="9">
    <source>
        <dbReference type="SAM" id="MobiDB-lite"/>
    </source>
</evidence>
<evidence type="ECO:0000259" key="10">
    <source>
        <dbReference type="Pfam" id="PF07687"/>
    </source>
</evidence>
<keyword evidence="5 11" id="KW-0378">Hydrolase</keyword>
<evidence type="ECO:0000256" key="6">
    <source>
        <dbReference type="ARBA" id="ARBA00023211"/>
    </source>
</evidence>
<feature type="binding site" evidence="8">
    <location>
        <position position="260"/>
    </location>
    <ligand>
        <name>allantoate</name>
        <dbReference type="ChEBI" id="CHEBI:17536"/>
    </ligand>
</feature>
<comment type="subunit">
    <text evidence="3">Homodimer.</text>
</comment>
<dbReference type="SUPFAM" id="SSF53187">
    <property type="entry name" value="Zn-dependent exopeptidases"/>
    <property type="match status" value="1"/>
</dbReference>
<feature type="binding site" evidence="8">
    <location>
        <position position="340"/>
    </location>
    <ligand>
        <name>allantoate</name>
        <dbReference type="ChEBI" id="CHEBI:17536"/>
    </ligand>
</feature>
<dbReference type="InterPro" id="IPR010158">
    <property type="entry name" value="Amidase_Cbmase"/>
</dbReference>
<dbReference type="GO" id="GO:0046872">
    <property type="term" value="F:metal ion binding"/>
    <property type="evidence" value="ECO:0007669"/>
    <property type="project" value="UniProtKB-KW"/>
</dbReference>
<feature type="binding site" evidence="8">
    <location>
        <position position="327"/>
    </location>
    <ligand>
        <name>allantoate</name>
        <dbReference type="ChEBI" id="CHEBI:17536"/>
    </ligand>
</feature>
<evidence type="ECO:0000313" key="12">
    <source>
        <dbReference type="Proteomes" id="UP000245059"/>
    </source>
</evidence>
<dbReference type="Gene3D" id="3.30.70.360">
    <property type="match status" value="1"/>
</dbReference>
<feature type="binding site" evidence="7">
    <location>
        <position position="434"/>
    </location>
    <ligand>
        <name>Zn(2+)</name>
        <dbReference type="ChEBI" id="CHEBI:29105"/>
        <label>2</label>
    </ligand>
</feature>
<dbReference type="SUPFAM" id="SSF55031">
    <property type="entry name" value="Bacterial exopeptidase dimerisation domain"/>
    <property type="match status" value="1"/>
</dbReference>
<dbReference type="InterPro" id="IPR001261">
    <property type="entry name" value="ArgE/DapE_CS"/>
</dbReference>
<dbReference type="InterPro" id="IPR011650">
    <property type="entry name" value="Peptidase_M20_dimer"/>
</dbReference>
<evidence type="ECO:0000256" key="2">
    <source>
        <dbReference type="ARBA" id="ARBA00006153"/>
    </source>
</evidence>
<evidence type="ECO:0000256" key="5">
    <source>
        <dbReference type="ARBA" id="ARBA00022801"/>
    </source>
</evidence>
<name>A0A2U2AL47_9GAMM</name>
<proteinExistence type="inferred from homology"/>
<gene>
    <name evidence="11" type="ORF">DC077_08730</name>
</gene>
<comment type="cofactor">
    <cofactor evidence="1">
        <name>Mn(2+)</name>
        <dbReference type="ChEBI" id="CHEBI:29035"/>
    </cofactor>
</comment>
<keyword evidence="4 7" id="KW-0479">Metal-binding</keyword>
<evidence type="ECO:0000256" key="3">
    <source>
        <dbReference type="ARBA" id="ARBA00011738"/>
    </source>
</evidence>
<keyword evidence="7" id="KW-0862">Zinc</keyword>
<dbReference type="PANTHER" id="PTHR32494:SF19">
    <property type="entry name" value="ALLANTOATE DEIMINASE-RELATED"/>
    <property type="match status" value="1"/>
</dbReference>
<feature type="binding site" evidence="7">
    <location>
        <position position="136"/>
    </location>
    <ligand>
        <name>Zn(2+)</name>
        <dbReference type="ChEBI" id="CHEBI:29105"/>
        <label>1</label>
    </ligand>
</feature>
<accession>A0A2U2AL47</accession>
<organism evidence="11 12">
    <name type="scientific">Ignatzschineria cameli</name>
    <dbReference type="NCBI Taxonomy" id="2182793"/>
    <lineage>
        <taxon>Bacteria</taxon>
        <taxon>Pseudomonadati</taxon>
        <taxon>Pseudomonadota</taxon>
        <taxon>Gammaproteobacteria</taxon>
        <taxon>Cardiobacteriales</taxon>
        <taxon>Ignatzschineriaceae</taxon>
        <taxon>Ignatzschineria</taxon>
    </lineage>
</organism>
<evidence type="ECO:0000256" key="8">
    <source>
        <dbReference type="PIRSR" id="PIRSR001235-2"/>
    </source>
</evidence>
<dbReference type="PIRSF" id="PIRSF001235">
    <property type="entry name" value="Amidase_carbamoylase"/>
    <property type="match status" value="1"/>
</dbReference>
<dbReference type="InterPro" id="IPR036264">
    <property type="entry name" value="Bact_exopeptidase_dim_dom"/>
</dbReference>
<dbReference type="Gene3D" id="3.40.630.10">
    <property type="entry name" value="Zn peptidases"/>
    <property type="match status" value="1"/>
</dbReference>
<dbReference type="GO" id="GO:0016813">
    <property type="term" value="F:hydrolase activity, acting on carbon-nitrogen (but not peptide) bonds, in linear amidines"/>
    <property type="evidence" value="ECO:0007669"/>
    <property type="project" value="InterPro"/>
</dbReference>
<evidence type="ECO:0000256" key="4">
    <source>
        <dbReference type="ARBA" id="ARBA00022723"/>
    </source>
</evidence>
<feature type="region of interest" description="Disordered" evidence="9">
    <location>
        <begin position="1"/>
        <end position="35"/>
    </location>
</feature>
<dbReference type="Pfam" id="PF01546">
    <property type="entry name" value="Peptidase_M20"/>
    <property type="match status" value="1"/>
</dbReference>
<dbReference type="PANTHER" id="PTHR32494">
    <property type="entry name" value="ALLANTOATE DEIMINASE-RELATED"/>
    <property type="match status" value="1"/>
</dbReference>
<evidence type="ECO:0000256" key="7">
    <source>
        <dbReference type="PIRSR" id="PIRSR001235-1"/>
    </source>
</evidence>
<dbReference type="Proteomes" id="UP000245059">
    <property type="component" value="Unassembled WGS sequence"/>
</dbReference>
<dbReference type="EMBL" id="QEWW01000007">
    <property type="protein sequence ID" value="PWD83942.1"/>
    <property type="molecule type" value="Genomic_DNA"/>
</dbReference>
<evidence type="ECO:0000256" key="1">
    <source>
        <dbReference type="ARBA" id="ARBA00001936"/>
    </source>
</evidence>
<dbReference type="Pfam" id="PF07687">
    <property type="entry name" value="M20_dimer"/>
    <property type="match status" value="1"/>
</dbReference>
<sequence length="461" mass="51127">MKREMKEMKKMEAKMMRDQWSENEKRDKEERAGRQVGEDRDLAIAAFVERIDQAQIFADFAALKSFTDPELPYTRRAFTDRYLAGRAWIIEQLEALGLKPYYDAGGNLRARLAGEREETLYFGSHSDTVPGGGLYDGILGVIAGIALLRTVVASGIRPYYSLELIDFLAEESSDWGLSCIGSRALTGYLSAQDLVRKHPLTDELLADAIVRMGGRAPFITDRLQPREGDRFLELHIEQGPLLEALDREIGIVSGIVGIDRVEITISGRCNHSGTTPMNLRADALVGASALIVKINQLACEIAEKATLEQGYFVATCGRLLTAPNVINVVPGSAQLVVDIRFSQRKYRDQFLQQLEQYQQKIDQCEGLSSEISFLSSTAPVPFDSILQQQAIKWAEHLGYRYHHLLSGAGHDAAFMAQVMPTAMLFIPSVAGLSHHHEELSDSADIIRGITLFSALILDLAL</sequence>
<evidence type="ECO:0000313" key="11">
    <source>
        <dbReference type="EMBL" id="PWD83942.1"/>
    </source>
</evidence>
<dbReference type="PROSITE" id="PS00758">
    <property type="entry name" value="ARGE_DAPE_CPG2_1"/>
    <property type="match status" value="1"/>
</dbReference>
<reference evidence="12" key="1">
    <citation type="submission" date="2018-05" db="EMBL/GenBank/DDBJ databases">
        <title>Ignatzschineria dubaiensis sp. nov., isolated from necrotic foot tissues of dromedaries (Camelus dromedarius) and associated maggots in Dubai, United Arab Emirates.</title>
        <authorList>
            <person name="Tsang C.C."/>
            <person name="Tang J.Y.M."/>
            <person name="Fong J.Y.H."/>
            <person name="Kinne J."/>
            <person name="Lee H.H."/>
            <person name="Joseph M."/>
            <person name="Jose S."/>
            <person name="Schuster R.K."/>
            <person name="Tang Y."/>
            <person name="Sivakumar S."/>
            <person name="Chen J.H.K."/>
            <person name="Teng J.L.L."/>
            <person name="Lau S.K.P."/>
            <person name="Wernery U."/>
            <person name="Woo P.C.Y."/>
        </authorList>
    </citation>
    <scope>NUCLEOTIDE SEQUENCE [LARGE SCALE GENOMIC DNA]</scope>
    <source>
        <strain evidence="12">UAE-HKU57</strain>
    </source>
</reference>
<dbReference type="AlphaFoldDB" id="A0A2U2AL47"/>
<dbReference type="InterPro" id="IPR002933">
    <property type="entry name" value="Peptidase_M20"/>
</dbReference>
<dbReference type="CDD" id="cd03884">
    <property type="entry name" value="M20_bAS"/>
    <property type="match status" value="1"/>
</dbReference>
<feature type="binding site" evidence="7">
    <location>
        <position position="125"/>
    </location>
    <ligand>
        <name>Zn(2+)</name>
        <dbReference type="ChEBI" id="CHEBI:29105"/>
        <label>1</label>
    </ligand>
</feature>
<dbReference type="RefSeq" id="WP_109217971.1">
    <property type="nucleotide sequence ID" value="NZ_QEWW01000007.1"/>
</dbReference>
<comment type="caution">
    <text evidence="11">The sequence shown here is derived from an EMBL/GenBank/DDBJ whole genome shotgun (WGS) entry which is preliminary data.</text>
</comment>